<dbReference type="CDD" id="cd08502">
    <property type="entry name" value="PBP2_NikA_DppA_OppA_like_16"/>
    <property type="match status" value="1"/>
</dbReference>
<evidence type="ECO:0000313" key="3">
    <source>
        <dbReference type="EMBL" id="PKG25282.1"/>
    </source>
</evidence>
<sequence>MIGEGSLLMKIRISKLFLLALLSIFMLSACSEESSSESANSTKEKADDKTLDVAIDATPPSLDPHVSTAVATGQIATAIFETLVSYDENYEVQPSLAKSIEVSEDGKTYTFPLRDVTFHNGDTLTSADVKASLERWGRISLFGRATMKGVTVEAPDEKTVVLTLEKPSTTLLDDLAYPTGQAAYILPKSILDEAGDDVVKELVGTGPYKFVEWAQDQYIHVEKYEDYQNPAGEGSGLAGAKTLAYDDIFYHIVVDASTRLNGLLSGEYDYAKSLTTDKYDELKNNKDITTTTIEPGMYPGLIFDTTEGFFSDPVARQALSAALNFDEIMFGAAGHKDFYRLDPGLMMKEQKKWYTDAGSDLYNKQDTERAKKLFKEAGYNGETITIMTTQDYPFMYNTAIVIQDQLAKVGVKVKLDVFDWPTLLANRADRSKWDAFTSSFPFVGQPGQTLFLYSANKHSSGYASPEMDGYLDEVRYASTQEEAFAAWEKAQALYWEDIPVIKFGDLNYLDGSRNGLTVDNLFGIEIFWNVDKK</sequence>
<gene>
    <name evidence="3" type="ORF">CWS01_02055</name>
</gene>
<evidence type="ECO:0000256" key="1">
    <source>
        <dbReference type="ARBA" id="ARBA00022729"/>
    </source>
</evidence>
<dbReference type="PANTHER" id="PTHR30290:SF38">
    <property type="entry name" value="D,D-DIPEPTIDE-BINDING PERIPLASMIC PROTEIN DDPA-RELATED"/>
    <property type="match status" value="1"/>
</dbReference>
<name>A0A2N0Z6Z4_9BACI</name>
<comment type="caution">
    <text evidence="3">The sequence shown here is derived from an EMBL/GenBank/DDBJ whole genome shotgun (WGS) entry which is preliminary data.</text>
</comment>
<dbReference type="GO" id="GO:0042597">
    <property type="term" value="C:periplasmic space"/>
    <property type="evidence" value="ECO:0007669"/>
    <property type="project" value="UniProtKB-ARBA"/>
</dbReference>
<dbReference type="InterPro" id="IPR030678">
    <property type="entry name" value="Peptide/Ni-bd"/>
</dbReference>
<dbReference type="SUPFAM" id="SSF53850">
    <property type="entry name" value="Periplasmic binding protein-like II"/>
    <property type="match status" value="1"/>
</dbReference>
<keyword evidence="1" id="KW-0732">Signal</keyword>
<dbReference type="PIRSF" id="PIRSF002741">
    <property type="entry name" value="MppA"/>
    <property type="match status" value="1"/>
</dbReference>
<dbReference type="Proteomes" id="UP000233375">
    <property type="component" value="Unassembled WGS sequence"/>
</dbReference>
<feature type="domain" description="Solute-binding protein family 5" evidence="2">
    <location>
        <begin position="91"/>
        <end position="443"/>
    </location>
</feature>
<dbReference type="GO" id="GO:0043190">
    <property type="term" value="C:ATP-binding cassette (ABC) transporter complex"/>
    <property type="evidence" value="ECO:0007669"/>
    <property type="project" value="InterPro"/>
</dbReference>
<evidence type="ECO:0000313" key="4">
    <source>
        <dbReference type="Proteomes" id="UP000233375"/>
    </source>
</evidence>
<organism evidence="3 4">
    <name type="scientific">Niallia nealsonii</name>
    <dbReference type="NCBI Taxonomy" id="115979"/>
    <lineage>
        <taxon>Bacteria</taxon>
        <taxon>Bacillati</taxon>
        <taxon>Bacillota</taxon>
        <taxon>Bacilli</taxon>
        <taxon>Bacillales</taxon>
        <taxon>Bacillaceae</taxon>
        <taxon>Niallia</taxon>
    </lineage>
</organism>
<dbReference type="Gene3D" id="3.40.190.10">
    <property type="entry name" value="Periplasmic binding protein-like II"/>
    <property type="match status" value="1"/>
</dbReference>
<accession>A0A2N0Z6Z4</accession>
<reference evidence="3 4" key="1">
    <citation type="journal article" date="2003" name="Int. J. Syst. Evol. Microbiol.">
        <title>Bacillus nealsonii sp. nov., isolated from a spacecraft-assembly facility, whose spores are gamma-radiation resistant.</title>
        <authorList>
            <person name="Venkateswaran K."/>
            <person name="Kempf M."/>
            <person name="Chen F."/>
            <person name="Satomi M."/>
            <person name="Nicholson W."/>
            <person name="Kern R."/>
        </authorList>
    </citation>
    <scope>NUCLEOTIDE SEQUENCE [LARGE SCALE GENOMIC DNA]</scope>
    <source>
        <strain evidence="3 4">FO-92</strain>
    </source>
</reference>
<keyword evidence="4" id="KW-1185">Reference proteome</keyword>
<dbReference type="InterPro" id="IPR000914">
    <property type="entry name" value="SBP_5_dom"/>
</dbReference>
<dbReference type="Gene3D" id="3.10.105.10">
    <property type="entry name" value="Dipeptide-binding Protein, Domain 3"/>
    <property type="match status" value="1"/>
</dbReference>
<dbReference type="EMBL" id="PISE01000004">
    <property type="protein sequence ID" value="PKG25282.1"/>
    <property type="molecule type" value="Genomic_DNA"/>
</dbReference>
<dbReference type="PANTHER" id="PTHR30290">
    <property type="entry name" value="PERIPLASMIC BINDING COMPONENT OF ABC TRANSPORTER"/>
    <property type="match status" value="1"/>
</dbReference>
<dbReference type="GO" id="GO:1904680">
    <property type="term" value="F:peptide transmembrane transporter activity"/>
    <property type="evidence" value="ECO:0007669"/>
    <property type="project" value="TreeGrafter"/>
</dbReference>
<dbReference type="GO" id="GO:0015833">
    <property type="term" value="P:peptide transport"/>
    <property type="evidence" value="ECO:0007669"/>
    <property type="project" value="TreeGrafter"/>
</dbReference>
<protein>
    <submittedName>
        <fullName evidence="3">Peptide ABC transporter substrate-binding protein</fullName>
    </submittedName>
</protein>
<proteinExistence type="predicted"/>
<dbReference type="AlphaFoldDB" id="A0A2N0Z6Z4"/>
<evidence type="ECO:0000259" key="2">
    <source>
        <dbReference type="Pfam" id="PF00496"/>
    </source>
</evidence>
<dbReference type="Pfam" id="PF00496">
    <property type="entry name" value="SBP_bac_5"/>
    <property type="match status" value="1"/>
</dbReference>
<dbReference type="InterPro" id="IPR039424">
    <property type="entry name" value="SBP_5"/>
</dbReference>